<proteinExistence type="predicted"/>
<dbReference type="EMBL" id="JACHJU010000002">
    <property type="protein sequence ID" value="MBB4941329.1"/>
    <property type="molecule type" value="Genomic_DNA"/>
</dbReference>
<comment type="caution">
    <text evidence="2">The sequence shown here is derived from an EMBL/GenBank/DDBJ whole genome shotgun (WGS) entry which is preliminary data.</text>
</comment>
<sequence length="153" mass="17031">METLFGGFLGLVIVIVWTPRFVVTLLCADGRPGLRRYWARWAAAPLMGVIVTGLVHFDVPYTARFALSETSLERYARAVAAGTEPETQEKMVGLFPLVSVERTDTGARFLVRGTGFLGSYGFAWSPVAEPPGGDEGDYEHLRGHWYEWMEGSW</sequence>
<reference evidence="2 3" key="1">
    <citation type="submission" date="2020-08" db="EMBL/GenBank/DDBJ databases">
        <title>Sequencing the genomes of 1000 actinobacteria strains.</title>
        <authorList>
            <person name="Klenk H.-P."/>
        </authorList>
    </citation>
    <scope>NUCLEOTIDE SEQUENCE [LARGE SCALE GENOMIC DNA]</scope>
    <source>
        <strain evidence="2 3">DSM 43023</strain>
    </source>
</reference>
<keyword evidence="1" id="KW-0472">Membrane</keyword>
<dbReference type="RefSeq" id="WP_184757436.1">
    <property type="nucleotide sequence ID" value="NZ_BAABEK010000032.1"/>
</dbReference>
<dbReference type="AlphaFoldDB" id="A0A7W7RZW2"/>
<keyword evidence="3" id="KW-1185">Reference proteome</keyword>
<dbReference type="Proteomes" id="UP000534286">
    <property type="component" value="Unassembled WGS sequence"/>
</dbReference>
<evidence type="ECO:0000313" key="3">
    <source>
        <dbReference type="Proteomes" id="UP000534286"/>
    </source>
</evidence>
<keyword evidence="1" id="KW-0812">Transmembrane</keyword>
<keyword evidence="1" id="KW-1133">Transmembrane helix</keyword>
<accession>A0A7W7RZW2</accession>
<organism evidence="2 3">
    <name type="scientific">Streptosporangium album</name>
    <dbReference type="NCBI Taxonomy" id="47479"/>
    <lineage>
        <taxon>Bacteria</taxon>
        <taxon>Bacillati</taxon>
        <taxon>Actinomycetota</taxon>
        <taxon>Actinomycetes</taxon>
        <taxon>Streptosporangiales</taxon>
        <taxon>Streptosporangiaceae</taxon>
        <taxon>Streptosporangium</taxon>
    </lineage>
</organism>
<feature type="transmembrane region" description="Helical" evidence="1">
    <location>
        <begin position="6"/>
        <end position="26"/>
    </location>
</feature>
<name>A0A7W7RZW2_9ACTN</name>
<feature type="transmembrane region" description="Helical" evidence="1">
    <location>
        <begin position="38"/>
        <end position="57"/>
    </location>
</feature>
<evidence type="ECO:0000256" key="1">
    <source>
        <dbReference type="SAM" id="Phobius"/>
    </source>
</evidence>
<evidence type="ECO:0000313" key="2">
    <source>
        <dbReference type="EMBL" id="MBB4941329.1"/>
    </source>
</evidence>
<gene>
    <name evidence="2" type="ORF">FHR32_005706</name>
</gene>
<protein>
    <submittedName>
        <fullName evidence="2">Uncharacterized protein</fullName>
    </submittedName>
</protein>